<evidence type="ECO:0000313" key="2">
    <source>
        <dbReference type="Proteomes" id="UP000005038"/>
    </source>
</evidence>
<dbReference type="EMBL" id="BAFB01000034">
    <property type="protein sequence ID" value="GAB32951.1"/>
    <property type="molecule type" value="Genomic_DNA"/>
</dbReference>
<reference evidence="1" key="1">
    <citation type="submission" date="2012-02" db="EMBL/GenBank/DDBJ databases">
        <title>Whole genome shotgun sequence of Gordonia otitidis NBRC 100426.</title>
        <authorList>
            <person name="Yoshida I."/>
            <person name="Hosoyama A."/>
            <person name="Tsuchikane K."/>
            <person name="Katsumata H."/>
            <person name="Yamazaki S."/>
            <person name="Fujita N."/>
        </authorList>
    </citation>
    <scope>NUCLEOTIDE SEQUENCE [LARGE SCALE GENOMIC DNA]</scope>
    <source>
        <strain evidence="1">NBRC 100426</strain>
    </source>
</reference>
<dbReference type="NCBIfam" id="TIGR01409">
    <property type="entry name" value="TAT_signal_seq"/>
    <property type="match status" value="1"/>
</dbReference>
<dbReference type="AlphaFoldDB" id="H5THJ3"/>
<proteinExistence type="predicted"/>
<dbReference type="CDD" id="cd13120">
    <property type="entry name" value="BF2867_like_N"/>
    <property type="match status" value="1"/>
</dbReference>
<evidence type="ECO:0000313" key="1">
    <source>
        <dbReference type="EMBL" id="GAB32951.1"/>
    </source>
</evidence>
<name>H5THJ3_GORO1</name>
<feature type="non-terminal residue" evidence="1">
    <location>
        <position position="1"/>
    </location>
</feature>
<dbReference type="InterPro" id="IPR019546">
    <property type="entry name" value="TAT_signal_bac_arc"/>
</dbReference>
<comment type="caution">
    <text evidence="1">The sequence shown here is derived from an EMBL/GenBank/DDBJ whole genome shotgun (WGS) entry which is preliminary data.</text>
</comment>
<gene>
    <name evidence="1" type="ORF">GOOTI_034_00180</name>
</gene>
<sequence>RAHLDLYRDVRRIGFSRRDILKYATLAAGAMVVAACSGGDPASEPVKKFAQGTWTVTVSRSPSTNPNVTSEPTGPQTFQMTIADGTYTATDNNWVPTSGTWTWNDGGTVQIAAKKPSVATGVPDTIGESKQLAWQYGSDRFAVQASCDSGSKTLTLIGADGDGNPLPITAVKQ</sequence>
<protein>
    <submittedName>
        <fullName evidence="1">Uncharacterized protein</fullName>
    </submittedName>
</protein>
<keyword evidence="2" id="KW-1185">Reference proteome</keyword>
<dbReference type="Proteomes" id="UP000005038">
    <property type="component" value="Unassembled WGS sequence"/>
</dbReference>
<accession>H5THJ3</accession>
<organism evidence="1 2">
    <name type="scientific">Gordonia otitidis (strain DSM 44809 / CCUG 52243 / JCM 12355 / NBRC 100426 / IFM 10032)</name>
    <dbReference type="NCBI Taxonomy" id="1108044"/>
    <lineage>
        <taxon>Bacteria</taxon>
        <taxon>Bacillati</taxon>
        <taxon>Actinomycetota</taxon>
        <taxon>Actinomycetes</taxon>
        <taxon>Mycobacteriales</taxon>
        <taxon>Gordoniaceae</taxon>
        <taxon>Gordonia</taxon>
    </lineage>
</organism>